<keyword evidence="6 7" id="KW-0472">Membrane</keyword>
<evidence type="ECO:0000256" key="6">
    <source>
        <dbReference type="ARBA" id="ARBA00023136"/>
    </source>
</evidence>
<feature type="transmembrane region" description="Helical" evidence="7">
    <location>
        <begin position="145"/>
        <end position="167"/>
    </location>
</feature>
<feature type="transmembrane region" description="Helical" evidence="7">
    <location>
        <begin position="179"/>
        <end position="200"/>
    </location>
</feature>
<name>A0A2T9XY14_9FUNG</name>
<feature type="transmembrane region" description="Helical" evidence="7">
    <location>
        <begin position="273"/>
        <end position="295"/>
    </location>
</feature>
<evidence type="ECO:0000313" key="9">
    <source>
        <dbReference type="EMBL" id="PVU84955.1"/>
    </source>
</evidence>
<dbReference type="NCBIfam" id="TIGR00711">
    <property type="entry name" value="efflux_EmrB"/>
    <property type="match status" value="1"/>
</dbReference>
<evidence type="ECO:0000313" key="10">
    <source>
        <dbReference type="Proteomes" id="UP000245383"/>
    </source>
</evidence>
<keyword evidence="5 7" id="KW-1133">Transmembrane helix</keyword>
<feature type="transmembrane region" description="Helical" evidence="7">
    <location>
        <begin position="382"/>
        <end position="400"/>
    </location>
</feature>
<feature type="transmembrane region" description="Helical" evidence="7">
    <location>
        <begin position="121"/>
        <end position="139"/>
    </location>
</feature>
<keyword evidence="3" id="KW-1003">Cell membrane</keyword>
<dbReference type="EMBL" id="MBFR01000976">
    <property type="protein sequence ID" value="PVU84955.1"/>
    <property type="molecule type" value="Genomic_DNA"/>
</dbReference>
<proteinExistence type="predicted"/>
<organism evidence="9 10">
    <name type="scientific">Smittium simulii</name>
    <dbReference type="NCBI Taxonomy" id="133385"/>
    <lineage>
        <taxon>Eukaryota</taxon>
        <taxon>Fungi</taxon>
        <taxon>Fungi incertae sedis</taxon>
        <taxon>Zoopagomycota</taxon>
        <taxon>Kickxellomycotina</taxon>
        <taxon>Harpellomycetes</taxon>
        <taxon>Harpellales</taxon>
        <taxon>Legeriomycetaceae</taxon>
        <taxon>Smittium</taxon>
    </lineage>
</organism>
<feature type="transmembrane region" description="Helical" evidence="7">
    <location>
        <begin position="90"/>
        <end position="109"/>
    </location>
</feature>
<feature type="transmembrane region" description="Helical" evidence="7">
    <location>
        <begin position="412"/>
        <end position="435"/>
    </location>
</feature>
<dbReference type="InterPro" id="IPR036259">
    <property type="entry name" value="MFS_trans_sf"/>
</dbReference>
<dbReference type="AlphaFoldDB" id="A0A2T9XY14"/>
<feature type="transmembrane region" description="Helical" evidence="7">
    <location>
        <begin position="247"/>
        <end position="267"/>
    </location>
</feature>
<evidence type="ECO:0000256" key="3">
    <source>
        <dbReference type="ARBA" id="ARBA00022475"/>
    </source>
</evidence>
<gene>
    <name evidence="9" type="ORF">BB561_007010</name>
</gene>
<evidence type="ECO:0000256" key="4">
    <source>
        <dbReference type="ARBA" id="ARBA00022692"/>
    </source>
</evidence>
<dbReference type="SUPFAM" id="SSF103473">
    <property type="entry name" value="MFS general substrate transporter"/>
    <property type="match status" value="1"/>
</dbReference>
<accession>A0A2T9XY14</accession>
<dbReference type="FunFam" id="1.20.1720.10:FF:000004">
    <property type="entry name" value="EmrB/QacA family drug resistance transporter"/>
    <property type="match status" value="1"/>
</dbReference>
<feature type="transmembrane region" description="Helical" evidence="7">
    <location>
        <begin position="206"/>
        <end position="227"/>
    </location>
</feature>
<dbReference type="PANTHER" id="PTHR23501:SF191">
    <property type="entry name" value="VACUOLAR BASIC AMINO ACID TRANSPORTER 4"/>
    <property type="match status" value="1"/>
</dbReference>
<dbReference type="Proteomes" id="UP000245383">
    <property type="component" value="Unassembled WGS sequence"/>
</dbReference>
<dbReference type="Gene3D" id="1.20.1250.20">
    <property type="entry name" value="MFS general substrate transporter like domains"/>
    <property type="match status" value="1"/>
</dbReference>
<feature type="non-terminal residue" evidence="9">
    <location>
        <position position="506"/>
    </location>
</feature>
<keyword evidence="4 7" id="KW-0812">Transmembrane</keyword>
<feature type="transmembrane region" description="Helical" evidence="7">
    <location>
        <begin position="353"/>
        <end position="375"/>
    </location>
</feature>
<dbReference type="Gene3D" id="1.20.1720.10">
    <property type="entry name" value="Multidrug resistance protein D"/>
    <property type="match status" value="1"/>
</dbReference>
<evidence type="ECO:0000256" key="7">
    <source>
        <dbReference type="SAM" id="Phobius"/>
    </source>
</evidence>
<evidence type="ECO:0000256" key="1">
    <source>
        <dbReference type="ARBA" id="ARBA00004651"/>
    </source>
</evidence>
<protein>
    <recommendedName>
        <fullName evidence="8">Major facilitator superfamily (MFS) profile domain-containing protein</fullName>
    </recommendedName>
</protein>
<dbReference type="STRING" id="133385.A0A2T9XY14"/>
<feature type="transmembrane region" description="Helical" evidence="7">
    <location>
        <begin position="53"/>
        <end position="78"/>
    </location>
</feature>
<dbReference type="CDD" id="cd17502">
    <property type="entry name" value="MFS_Azr1_MDR_like"/>
    <property type="match status" value="1"/>
</dbReference>
<comment type="subcellular location">
    <subcellularLocation>
        <location evidence="1">Cell membrane</location>
        <topology evidence="1">Multi-pass membrane protein</topology>
    </subcellularLocation>
</comment>
<dbReference type="Pfam" id="PF07690">
    <property type="entry name" value="MFS_1"/>
    <property type="match status" value="1"/>
</dbReference>
<dbReference type="PRINTS" id="PR01036">
    <property type="entry name" value="TCRTETB"/>
</dbReference>
<dbReference type="PANTHER" id="PTHR23501">
    <property type="entry name" value="MAJOR FACILITATOR SUPERFAMILY"/>
    <property type="match status" value="1"/>
</dbReference>
<evidence type="ECO:0000256" key="5">
    <source>
        <dbReference type="ARBA" id="ARBA00022989"/>
    </source>
</evidence>
<reference evidence="9 10" key="1">
    <citation type="journal article" date="2018" name="MBio">
        <title>Comparative Genomics Reveals the Core Gene Toolbox for the Fungus-Insect Symbiosis.</title>
        <authorList>
            <person name="Wang Y."/>
            <person name="Stata M."/>
            <person name="Wang W."/>
            <person name="Stajich J.E."/>
            <person name="White M.M."/>
            <person name="Moncalvo J.M."/>
        </authorList>
    </citation>
    <scope>NUCLEOTIDE SEQUENCE [LARGE SCALE GENOMIC DNA]</scope>
    <source>
        <strain evidence="9 10">SWE-8-4</strain>
    </source>
</reference>
<dbReference type="PROSITE" id="PS50850">
    <property type="entry name" value="MFS"/>
    <property type="match status" value="1"/>
</dbReference>
<feature type="domain" description="Major facilitator superfamily (MFS) profile" evidence="8">
    <location>
        <begin position="56"/>
        <end position="506"/>
    </location>
</feature>
<dbReference type="InterPro" id="IPR011701">
    <property type="entry name" value="MFS"/>
</dbReference>
<dbReference type="GO" id="GO:0005886">
    <property type="term" value="C:plasma membrane"/>
    <property type="evidence" value="ECO:0007669"/>
    <property type="project" value="UniProtKB-SubCell"/>
</dbReference>
<dbReference type="InterPro" id="IPR004638">
    <property type="entry name" value="EmrB-like"/>
</dbReference>
<keyword evidence="10" id="KW-1185">Reference proteome</keyword>
<dbReference type="InterPro" id="IPR020846">
    <property type="entry name" value="MFS_dom"/>
</dbReference>
<dbReference type="OrthoDB" id="10021397at2759"/>
<evidence type="ECO:0000259" key="8">
    <source>
        <dbReference type="PROSITE" id="PS50850"/>
    </source>
</evidence>
<comment type="caution">
    <text evidence="9">The sequence shown here is derived from an EMBL/GenBank/DDBJ whole genome shotgun (WGS) entry which is preliminary data.</text>
</comment>
<sequence>MPNKPESNNIDTDINNAINTNASDEFTIKQTKIKKSTVEFNEEGIPILSRQRIYMAVASLCIAIFLASLDGTIIVTALPTMANIFNAADSIHWLITANLLANTCFQPLFGKFSDIFGRKETLIGAIIIFEIGSLISGFAKSISLLIFSRALTGVGAAGLQVMVLVVISEMVPLRERGRYSGLVGVAFGLASVIGPLLGGFLTDKVSYHWCFFINIPIGILAGIFIALLVKTRKSEGSAKDKIKRIDFVGSLLLVSGLVMLLIGLNFGGNEHKWISATVLCTMIIGALTLVAYVYYDLKVAKEPILPLKMFKHRNFWSITTAQFFMGFGLYGIIYAAPSYDSIVHNSTASHSGIFLLPFILGMVILSFSAGLFITYTGRYRPMFISGTFIMAVGCGLLISINENTKGVATASFLAICGIGCGLCMQSFIICVQATVPRNLIASATSTIAFTRILSGTIGTTLSTIVQKSIVKSKITQLIAKFPTNAKVILASLKKTSLIHTSSVPSE</sequence>
<keyword evidence="2" id="KW-0813">Transport</keyword>
<dbReference type="GO" id="GO:0022857">
    <property type="term" value="F:transmembrane transporter activity"/>
    <property type="evidence" value="ECO:0007669"/>
    <property type="project" value="InterPro"/>
</dbReference>
<evidence type="ECO:0000256" key="2">
    <source>
        <dbReference type="ARBA" id="ARBA00022448"/>
    </source>
</evidence>
<feature type="transmembrane region" description="Helical" evidence="7">
    <location>
        <begin position="315"/>
        <end position="333"/>
    </location>
</feature>